<evidence type="ECO:0000256" key="6">
    <source>
        <dbReference type="ARBA" id="ARBA00023170"/>
    </source>
</evidence>
<dbReference type="InterPro" id="IPR002455">
    <property type="entry name" value="GPCR3_GABA-B"/>
</dbReference>
<dbReference type="PROSITE" id="PS50259">
    <property type="entry name" value="G_PROTEIN_RECEP_F3_4"/>
    <property type="match status" value="1"/>
</dbReference>
<evidence type="ECO:0000256" key="9">
    <source>
        <dbReference type="SAM" id="MobiDB-lite"/>
    </source>
</evidence>
<sequence>MSFLHDDPVNHTNVGRIAYYTDQVHDYEFRVEHKNGSTVISPRDPGQRTELKIGILLPFHQTSDNVTRELTISGTSAIRMAAAEINTQQRIPGAYVTLIEKDSFPQALEGQEAITQAVVSAISLVQQGVIGVIGDISSSWTALSALITSTLEIPQCSFTAIASSLADRSQYSYFYRTIPTDLLYADAALSFVASQGWPYISLLYSNDDYGNQLSQYAVMKAKSQGILVNGYQSFYGESDPLHQVSDDIEELLSNPNSRIVFVVAQDEAMTTALVAAANKGYMNSDHVWISLGPLPDTTTIQSSIDGFNAILQSRQQGQTHQQLDWYANSDVASESLQSNQTGNSMRAIDYIAWTTQEYQHPIDYPTAFSGGVFSFALGINLTGYGPFDQLQHTWSQLDPQLYPSAGNASRASSNVAMAYSCLWSMADGFRKIVSGSSNMTQMLNQLVTRQLGDGFTPTAFNTGDNGPDGPMIFNENGDRAVGNFRVLNIQHGQETQIGTIFAGKINLTETPVYYGGSLMVPTGLPAKTCINPGYHTPISLVIVAFTAFGVFMALLAALLITIRRRHLVSNISSLLSCLLELLGFIFIYTSVFFFSADRTLMDCFIIPISFHIGYTLLLGCLSLKLYRIYAVHNNIYLKKPIVTDRQLLRVCFGGLMITGIALVIWLPATEVQTLSVPVTLTTYFVRCDYEGGVHSMLVALITLVAALFLATAVMLAIRTRAIPKNKPKYAECRHISLAIYNIFFSSLIGFTVFHSATDYFTRHYLSASMIVWGATFSLLILYLPKLHTIYIKERARKNVTTGRMSNTRWNNINNHGGGPPPPPSPGPPRAFTSTTGGGDIISINRMLASGAFSSNMPGLTEQKVHQHHRLAAGEYGVDSEAYEAHMPVQVVYRYFPHLSAWDMKHIVLFPRVRYFSFVSEKSHKGCVFHYKEAVIISSSGDEHIIKVRGNGRSDVLIQVARQQELELWCARFNSYCRQDPPPMQSVATTTGTSLTTTSASQLIISDSIEQQHKKDDYSWMLESYHEEYGSASSSG</sequence>
<dbReference type="PRINTS" id="PR00248">
    <property type="entry name" value="GPCRMGR"/>
</dbReference>
<dbReference type="GO" id="GO:0007214">
    <property type="term" value="P:gamma-aminobutyric acid signaling pathway"/>
    <property type="evidence" value="ECO:0007669"/>
    <property type="project" value="TreeGrafter"/>
</dbReference>
<evidence type="ECO:0000256" key="8">
    <source>
        <dbReference type="ARBA" id="ARBA00023224"/>
    </source>
</evidence>
<feature type="transmembrane region" description="Helical" evidence="10">
    <location>
        <begin position="763"/>
        <end position="784"/>
    </location>
</feature>
<dbReference type="SUPFAM" id="SSF53822">
    <property type="entry name" value="Periplasmic binding protein-like I"/>
    <property type="match status" value="1"/>
</dbReference>
<keyword evidence="3 10" id="KW-1133">Transmembrane helix</keyword>
<dbReference type="InterPro" id="IPR017978">
    <property type="entry name" value="GPCR_3_C"/>
</dbReference>
<feature type="transmembrane region" description="Helical" evidence="10">
    <location>
        <begin position="608"/>
        <end position="626"/>
    </location>
</feature>
<protein>
    <recommendedName>
        <fullName evidence="11">G-protein coupled receptors family 3 profile domain-containing protein</fullName>
    </recommendedName>
</protein>
<evidence type="ECO:0000313" key="13">
    <source>
        <dbReference type="Proteomes" id="UP000027586"/>
    </source>
</evidence>
<evidence type="ECO:0000313" key="12">
    <source>
        <dbReference type="EMBL" id="CDH49733.1"/>
    </source>
</evidence>
<keyword evidence="7" id="KW-0325">Glycoprotein</keyword>
<feature type="transmembrane region" description="Helical" evidence="10">
    <location>
        <begin position="538"/>
        <end position="562"/>
    </location>
</feature>
<feature type="region of interest" description="Disordered" evidence="9">
    <location>
        <begin position="802"/>
        <end position="831"/>
    </location>
</feature>
<dbReference type="EMBL" id="CBTN010000004">
    <property type="protein sequence ID" value="CDH49733.1"/>
    <property type="molecule type" value="Genomic_DNA"/>
</dbReference>
<dbReference type="STRING" id="1263082.A0A068RHS1"/>
<keyword evidence="6" id="KW-0675">Receptor</keyword>
<feature type="transmembrane region" description="Helical" evidence="10">
    <location>
        <begin position="696"/>
        <end position="717"/>
    </location>
</feature>
<organism evidence="12 13">
    <name type="scientific">Lichtheimia corymbifera JMRC:FSU:9682</name>
    <dbReference type="NCBI Taxonomy" id="1263082"/>
    <lineage>
        <taxon>Eukaryota</taxon>
        <taxon>Fungi</taxon>
        <taxon>Fungi incertae sedis</taxon>
        <taxon>Mucoromycota</taxon>
        <taxon>Mucoromycotina</taxon>
        <taxon>Mucoromycetes</taxon>
        <taxon>Mucorales</taxon>
        <taxon>Lichtheimiaceae</taxon>
        <taxon>Lichtheimia</taxon>
    </lineage>
</organism>
<dbReference type="Pfam" id="PF01094">
    <property type="entry name" value="ANF_receptor"/>
    <property type="match status" value="1"/>
</dbReference>
<comment type="subcellular location">
    <subcellularLocation>
        <location evidence="1">Membrane</location>
        <topology evidence="1">Multi-pass membrane protein</topology>
    </subcellularLocation>
</comment>
<keyword evidence="13" id="KW-1185">Reference proteome</keyword>
<accession>A0A068RHS1</accession>
<feature type="transmembrane region" description="Helical" evidence="10">
    <location>
        <begin position="574"/>
        <end position="596"/>
    </location>
</feature>
<dbReference type="PANTHER" id="PTHR10519">
    <property type="entry name" value="GABA-B RECEPTOR"/>
    <property type="match status" value="1"/>
</dbReference>
<evidence type="ECO:0000256" key="2">
    <source>
        <dbReference type="ARBA" id="ARBA00022692"/>
    </source>
</evidence>
<dbReference type="AlphaFoldDB" id="A0A068RHS1"/>
<evidence type="ECO:0000256" key="4">
    <source>
        <dbReference type="ARBA" id="ARBA00023040"/>
    </source>
</evidence>
<dbReference type="GO" id="GO:0038039">
    <property type="term" value="C:G protein-coupled receptor heterodimeric complex"/>
    <property type="evidence" value="ECO:0007669"/>
    <property type="project" value="TreeGrafter"/>
</dbReference>
<proteinExistence type="predicted"/>
<evidence type="ECO:0000256" key="5">
    <source>
        <dbReference type="ARBA" id="ARBA00023136"/>
    </source>
</evidence>
<keyword evidence="8" id="KW-0807">Transducer</keyword>
<keyword evidence="2 10" id="KW-0812">Transmembrane</keyword>
<keyword evidence="5 10" id="KW-0472">Membrane</keyword>
<feature type="domain" description="G-protein coupled receptors family 3 profile" evidence="11">
    <location>
        <begin position="538"/>
        <end position="792"/>
    </location>
</feature>
<evidence type="ECO:0000259" key="11">
    <source>
        <dbReference type="PROSITE" id="PS50259"/>
    </source>
</evidence>
<reference evidence="12" key="1">
    <citation type="submission" date="2013-08" db="EMBL/GenBank/DDBJ databases">
        <title>Gene expansion shapes genome architecture in the human pathogen Lichtheimia corymbifera: an evolutionary genomics analysis in the ancient terrestrial Mucorales (Mucoromycotina).</title>
        <authorList>
            <person name="Schwartze V.U."/>
            <person name="Winter S."/>
            <person name="Shelest E."/>
            <person name="Marcet-Houben M."/>
            <person name="Horn F."/>
            <person name="Wehner S."/>
            <person name="Hoffmann K."/>
            <person name="Riege K."/>
            <person name="Sammeth M."/>
            <person name="Nowrousian M."/>
            <person name="Valiante V."/>
            <person name="Linde J."/>
            <person name="Jacobsen I.D."/>
            <person name="Marz M."/>
            <person name="Brakhage A.A."/>
            <person name="Gabaldon T."/>
            <person name="Bocker S."/>
            <person name="Voigt K."/>
        </authorList>
    </citation>
    <scope>NUCLEOTIDE SEQUENCE [LARGE SCALE GENOMIC DNA]</scope>
    <source>
        <strain evidence="12">FSU 9682</strain>
    </source>
</reference>
<dbReference type="Gene3D" id="3.40.50.2300">
    <property type="match status" value="2"/>
</dbReference>
<dbReference type="OrthoDB" id="5984008at2759"/>
<feature type="compositionally biased region" description="Polar residues" evidence="9">
    <location>
        <begin position="802"/>
        <end position="814"/>
    </location>
</feature>
<name>A0A068RHS1_9FUNG</name>
<evidence type="ECO:0000256" key="3">
    <source>
        <dbReference type="ARBA" id="ARBA00022989"/>
    </source>
</evidence>
<dbReference type="InterPro" id="IPR000337">
    <property type="entry name" value="GPCR_3"/>
</dbReference>
<dbReference type="InterPro" id="IPR001828">
    <property type="entry name" value="ANF_lig-bd_rcpt"/>
</dbReference>
<comment type="caution">
    <text evidence="12">The sequence shown here is derived from an EMBL/GenBank/DDBJ whole genome shotgun (WGS) entry which is preliminary data.</text>
</comment>
<feature type="compositionally biased region" description="Pro residues" evidence="9">
    <location>
        <begin position="818"/>
        <end position="828"/>
    </location>
</feature>
<dbReference type="VEuPathDB" id="FungiDB:LCOR_01468.1"/>
<dbReference type="InterPro" id="IPR028082">
    <property type="entry name" value="Peripla_BP_I"/>
</dbReference>
<keyword evidence="4" id="KW-0297">G-protein coupled receptor</keyword>
<dbReference type="Proteomes" id="UP000027586">
    <property type="component" value="Unassembled WGS sequence"/>
</dbReference>
<feature type="transmembrane region" description="Helical" evidence="10">
    <location>
        <begin position="647"/>
        <end position="668"/>
    </location>
</feature>
<evidence type="ECO:0000256" key="10">
    <source>
        <dbReference type="SAM" id="Phobius"/>
    </source>
</evidence>
<evidence type="ECO:0000256" key="7">
    <source>
        <dbReference type="ARBA" id="ARBA00023180"/>
    </source>
</evidence>
<feature type="transmembrane region" description="Helical" evidence="10">
    <location>
        <begin position="738"/>
        <end position="757"/>
    </location>
</feature>
<dbReference type="PANTHER" id="PTHR10519:SF20">
    <property type="entry name" value="G-PROTEIN COUPLED RECEPTOR 156-RELATED"/>
    <property type="match status" value="1"/>
</dbReference>
<gene>
    <name evidence="12" type="ORF">LCOR_01468.1</name>
</gene>
<dbReference type="Pfam" id="PF00003">
    <property type="entry name" value="7tm_3"/>
    <property type="match status" value="1"/>
</dbReference>
<dbReference type="GO" id="GO:0004965">
    <property type="term" value="F:G protein-coupled GABA receptor activity"/>
    <property type="evidence" value="ECO:0007669"/>
    <property type="project" value="InterPro"/>
</dbReference>
<evidence type="ECO:0000256" key="1">
    <source>
        <dbReference type="ARBA" id="ARBA00004141"/>
    </source>
</evidence>